<accession>A0A9D4BHF1</accession>
<organism evidence="2 3">
    <name type="scientific">Dreissena polymorpha</name>
    <name type="common">Zebra mussel</name>
    <name type="synonym">Mytilus polymorpha</name>
    <dbReference type="NCBI Taxonomy" id="45954"/>
    <lineage>
        <taxon>Eukaryota</taxon>
        <taxon>Metazoa</taxon>
        <taxon>Spiralia</taxon>
        <taxon>Lophotrochozoa</taxon>
        <taxon>Mollusca</taxon>
        <taxon>Bivalvia</taxon>
        <taxon>Autobranchia</taxon>
        <taxon>Heteroconchia</taxon>
        <taxon>Euheterodonta</taxon>
        <taxon>Imparidentia</taxon>
        <taxon>Neoheterodontei</taxon>
        <taxon>Myida</taxon>
        <taxon>Dreissenoidea</taxon>
        <taxon>Dreissenidae</taxon>
        <taxon>Dreissena</taxon>
    </lineage>
</organism>
<gene>
    <name evidence="2" type="ORF">DPMN_083138</name>
</gene>
<feature type="compositionally biased region" description="Basic and acidic residues" evidence="1">
    <location>
        <begin position="52"/>
        <end position="74"/>
    </location>
</feature>
<protein>
    <submittedName>
        <fullName evidence="2">Uncharacterized protein</fullName>
    </submittedName>
</protein>
<proteinExistence type="predicted"/>
<reference evidence="2" key="1">
    <citation type="journal article" date="2019" name="bioRxiv">
        <title>The Genome of the Zebra Mussel, Dreissena polymorpha: A Resource for Invasive Species Research.</title>
        <authorList>
            <person name="McCartney M.A."/>
            <person name="Auch B."/>
            <person name="Kono T."/>
            <person name="Mallez S."/>
            <person name="Zhang Y."/>
            <person name="Obille A."/>
            <person name="Becker A."/>
            <person name="Abrahante J.E."/>
            <person name="Garbe J."/>
            <person name="Badalamenti J.P."/>
            <person name="Herman A."/>
            <person name="Mangelson H."/>
            <person name="Liachko I."/>
            <person name="Sullivan S."/>
            <person name="Sone E.D."/>
            <person name="Koren S."/>
            <person name="Silverstein K.A.T."/>
            <person name="Beckman K.B."/>
            <person name="Gohl D.M."/>
        </authorList>
    </citation>
    <scope>NUCLEOTIDE SEQUENCE</scope>
    <source>
        <strain evidence="2">Duluth1</strain>
        <tissue evidence="2">Whole animal</tissue>
    </source>
</reference>
<dbReference type="Proteomes" id="UP000828390">
    <property type="component" value="Unassembled WGS sequence"/>
</dbReference>
<comment type="caution">
    <text evidence="2">The sequence shown here is derived from an EMBL/GenBank/DDBJ whole genome shotgun (WGS) entry which is preliminary data.</text>
</comment>
<reference evidence="2" key="2">
    <citation type="submission" date="2020-11" db="EMBL/GenBank/DDBJ databases">
        <authorList>
            <person name="McCartney M.A."/>
            <person name="Auch B."/>
            <person name="Kono T."/>
            <person name="Mallez S."/>
            <person name="Becker A."/>
            <person name="Gohl D.M."/>
            <person name="Silverstein K.A.T."/>
            <person name="Koren S."/>
            <person name="Bechman K.B."/>
            <person name="Herman A."/>
            <person name="Abrahante J.E."/>
            <person name="Garbe J."/>
        </authorList>
    </citation>
    <scope>NUCLEOTIDE SEQUENCE</scope>
    <source>
        <strain evidence="2">Duluth1</strain>
        <tissue evidence="2">Whole animal</tissue>
    </source>
</reference>
<evidence type="ECO:0000313" key="2">
    <source>
        <dbReference type="EMBL" id="KAH3695680.1"/>
    </source>
</evidence>
<evidence type="ECO:0000313" key="3">
    <source>
        <dbReference type="Proteomes" id="UP000828390"/>
    </source>
</evidence>
<evidence type="ECO:0000256" key="1">
    <source>
        <dbReference type="SAM" id="MobiDB-lite"/>
    </source>
</evidence>
<dbReference type="EMBL" id="JAIWYP010000016">
    <property type="protein sequence ID" value="KAH3695680.1"/>
    <property type="molecule type" value="Genomic_DNA"/>
</dbReference>
<sequence length="74" mass="8745">MKRRTIWFRQRLSRRPGLVDYVRLMGELKNKNWKGFIHSYPAHGLSGIPIDPDTHRAKNQAEEVKQQEECDSSH</sequence>
<feature type="region of interest" description="Disordered" evidence="1">
    <location>
        <begin position="48"/>
        <end position="74"/>
    </location>
</feature>
<name>A0A9D4BHF1_DREPO</name>
<keyword evidence="3" id="KW-1185">Reference proteome</keyword>
<dbReference type="AlphaFoldDB" id="A0A9D4BHF1"/>